<dbReference type="Ensembl" id="ENSCSAVT00000019319.1">
    <property type="protein sequence ID" value="ENSCSAVP00000019112.1"/>
    <property type="gene ID" value="ENSCSAVG00000011222.1"/>
</dbReference>
<dbReference type="InParanoid" id="H2ZNE6"/>
<reference evidence="2" key="1">
    <citation type="submission" date="2003-08" db="EMBL/GenBank/DDBJ databases">
        <authorList>
            <person name="Birren B."/>
            <person name="Nusbaum C."/>
            <person name="Abebe A."/>
            <person name="Abouelleil A."/>
            <person name="Adekoya E."/>
            <person name="Ait-zahra M."/>
            <person name="Allen N."/>
            <person name="Allen T."/>
            <person name="An P."/>
            <person name="Anderson M."/>
            <person name="Anderson S."/>
            <person name="Arachchi H."/>
            <person name="Armbruster J."/>
            <person name="Bachantsang P."/>
            <person name="Baldwin J."/>
            <person name="Barry A."/>
            <person name="Bayul T."/>
            <person name="Blitshsteyn B."/>
            <person name="Bloom T."/>
            <person name="Blye J."/>
            <person name="Boguslavskiy L."/>
            <person name="Borowsky M."/>
            <person name="Boukhgalter B."/>
            <person name="Brunache A."/>
            <person name="Butler J."/>
            <person name="Calixte N."/>
            <person name="Calvo S."/>
            <person name="Camarata J."/>
            <person name="Campo K."/>
            <person name="Chang J."/>
            <person name="Cheshatsang Y."/>
            <person name="Citroen M."/>
            <person name="Collymore A."/>
            <person name="Considine T."/>
            <person name="Cook A."/>
            <person name="Cooke P."/>
            <person name="Corum B."/>
            <person name="Cuomo C."/>
            <person name="David R."/>
            <person name="Dawoe T."/>
            <person name="Degray S."/>
            <person name="Dodge S."/>
            <person name="Dooley K."/>
            <person name="Dorje P."/>
            <person name="Dorjee K."/>
            <person name="Dorris L."/>
            <person name="Duffey N."/>
            <person name="Dupes A."/>
            <person name="Elkins T."/>
            <person name="Engels R."/>
            <person name="Erickson J."/>
            <person name="Farina A."/>
            <person name="Faro S."/>
            <person name="Ferreira P."/>
            <person name="Fischer H."/>
            <person name="Fitzgerald M."/>
            <person name="Foley K."/>
            <person name="Gage D."/>
            <person name="Galagan J."/>
            <person name="Gearin G."/>
            <person name="Gnerre S."/>
            <person name="Gnirke A."/>
            <person name="Goyette A."/>
            <person name="Graham J."/>
            <person name="Grandbois E."/>
            <person name="Gyaltsen K."/>
            <person name="Hafez N."/>
            <person name="Hagopian D."/>
            <person name="Hagos B."/>
            <person name="Hall J."/>
            <person name="Hatcher B."/>
            <person name="Heller A."/>
            <person name="Higgins H."/>
            <person name="Honan T."/>
            <person name="Horn A."/>
            <person name="Houde N."/>
            <person name="Hughes L."/>
            <person name="Hulme W."/>
            <person name="Husby E."/>
            <person name="Iliev I."/>
            <person name="Jaffe D."/>
            <person name="Jones C."/>
            <person name="Kamal M."/>
            <person name="Kamat A."/>
            <person name="Kamvysselis M."/>
            <person name="Karlsson E."/>
            <person name="Kells C."/>
            <person name="Kieu A."/>
            <person name="Kisner P."/>
            <person name="Kodira C."/>
            <person name="Kulbokas E."/>
            <person name="Labutti K."/>
            <person name="Lama D."/>
            <person name="Landers T."/>
            <person name="Leger J."/>
            <person name="Levine S."/>
            <person name="Lewis D."/>
            <person name="Lewis T."/>
            <person name="Lindblad-toh K."/>
            <person name="Liu X."/>
            <person name="Lokyitsang T."/>
            <person name="Lokyitsang Y."/>
            <person name="Lucien O."/>
            <person name="Lui A."/>
            <person name="Ma L.J."/>
            <person name="Mabbitt R."/>
            <person name="Macdonald J."/>
            <person name="Maclean C."/>
            <person name="Major J."/>
            <person name="Manning J."/>
            <person name="Marabella R."/>
            <person name="Maru K."/>
            <person name="Matthews C."/>
            <person name="Mauceli E."/>
            <person name="Mccarthy M."/>
            <person name="Mcdonough S."/>
            <person name="Mcghee T."/>
            <person name="Meldrim J."/>
            <person name="Meneus L."/>
            <person name="Mesirov J."/>
            <person name="Mihalev A."/>
            <person name="Mihova T."/>
            <person name="Mikkelsen T."/>
            <person name="Mlenga V."/>
            <person name="Moru K."/>
            <person name="Mozes J."/>
            <person name="Mulrain L."/>
            <person name="Munson G."/>
            <person name="Naylor J."/>
            <person name="Newes C."/>
            <person name="Nguyen C."/>
            <person name="Nguyen N."/>
            <person name="Nguyen T."/>
            <person name="Nicol R."/>
            <person name="Nielsen C."/>
            <person name="Nizzari M."/>
            <person name="Norbu C."/>
            <person name="Norbu N."/>
            <person name="O'donnell P."/>
            <person name="Okoawo O."/>
            <person name="O'leary S."/>
            <person name="Omotosho B."/>
            <person name="O'neill K."/>
            <person name="Osman S."/>
            <person name="Parker S."/>
            <person name="Perrin D."/>
            <person name="Phunkhang P."/>
            <person name="Piqani B."/>
            <person name="Purcell S."/>
            <person name="Rachupka T."/>
            <person name="Ramasamy U."/>
            <person name="Rameau R."/>
            <person name="Ray V."/>
            <person name="Raymond C."/>
            <person name="Retta R."/>
            <person name="Richardson S."/>
            <person name="Rise C."/>
            <person name="Rodriguez J."/>
            <person name="Rogers J."/>
            <person name="Rogov P."/>
            <person name="Rutman M."/>
            <person name="Schupbach R."/>
            <person name="Seaman C."/>
            <person name="Settipalli S."/>
            <person name="Sharpe T."/>
            <person name="Sheridan J."/>
            <person name="Sherpa N."/>
            <person name="Shi J."/>
            <person name="Smirnov S."/>
            <person name="Smith C."/>
            <person name="Sougnez C."/>
            <person name="Spencer B."/>
            <person name="Stalker J."/>
            <person name="Stange-thomann N."/>
            <person name="Stavropoulos S."/>
            <person name="Stetson K."/>
            <person name="Stone C."/>
            <person name="Stone S."/>
            <person name="Stubbs M."/>
            <person name="Talamas J."/>
            <person name="Tchuinga P."/>
            <person name="Tenzing P."/>
            <person name="Tesfaye S."/>
            <person name="Theodore J."/>
            <person name="Thoulutsang Y."/>
            <person name="Topham K."/>
            <person name="Towey S."/>
            <person name="Tsamla T."/>
            <person name="Tsomo N."/>
            <person name="Vallee D."/>
            <person name="Vassiliev H."/>
            <person name="Venkataraman V."/>
            <person name="Vinson J."/>
            <person name="Vo A."/>
            <person name="Wade C."/>
            <person name="Wang S."/>
            <person name="Wangchuk T."/>
            <person name="Wangdi T."/>
            <person name="Whittaker C."/>
            <person name="Wilkinson J."/>
            <person name="Wu Y."/>
            <person name="Wyman D."/>
            <person name="Yadav S."/>
            <person name="Yang S."/>
            <person name="Yang X."/>
            <person name="Yeager S."/>
            <person name="Yee E."/>
            <person name="Young G."/>
            <person name="Zainoun J."/>
            <person name="Zembeck L."/>
            <person name="Zimmer A."/>
            <person name="Zody M."/>
            <person name="Lander E."/>
        </authorList>
    </citation>
    <scope>NUCLEOTIDE SEQUENCE [LARGE SCALE GENOMIC DNA]</scope>
</reference>
<proteinExistence type="predicted"/>
<dbReference type="HOGENOM" id="CLU_1744587_0_0_1"/>
<evidence type="ECO:0000313" key="2">
    <source>
        <dbReference type="Proteomes" id="UP000007875"/>
    </source>
</evidence>
<protein>
    <submittedName>
        <fullName evidence="1">Uncharacterized protein</fullName>
    </submittedName>
</protein>
<sequence length="150" mass="17547">MTHRLSQLGRLSKHDSTVIWDEIKTKLDSALEEIKQGMCTAEDRLKLKYRDHWKQLLLKFEKRKSKLVKNLLDVKKAKTISAFIEGYIDLYLQLAEHQSHNIQDANSQEIVDLAEVQKKRRQLHTLKSKEAESYLWEMLQASGALSNEEI</sequence>
<reference evidence="1" key="2">
    <citation type="submission" date="2025-08" db="UniProtKB">
        <authorList>
            <consortium name="Ensembl"/>
        </authorList>
    </citation>
    <scope>IDENTIFICATION</scope>
</reference>
<dbReference type="Proteomes" id="UP000007875">
    <property type="component" value="Unassembled WGS sequence"/>
</dbReference>
<evidence type="ECO:0000313" key="1">
    <source>
        <dbReference type="Ensembl" id="ENSCSAVP00000019112.1"/>
    </source>
</evidence>
<name>H2ZNE6_CIOSA</name>
<keyword evidence="2" id="KW-1185">Reference proteome</keyword>
<dbReference type="AlphaFoldDB" id="H2ZNE6"/>
<reference evidence="1" key="3">
    <citation type="submission" date="2025-09" db="UniProtKB">
        <authorList>
            <consortium name="Ensembl"/>
        </authorList>
    </citation>
    <scope>IDENTIFICATION</scope>
</reference>
<accession>H2ZNE6</accession>
<organism evidence="1 2">
    <name type="scientific">Ciona savignyi</name>
    <name type="common">Pacific transparent sea squirt</name>
    <dbReference type="NCBI Taxonomy" id="51511"/>
    <lineage>
        <taxon>Eukaryota</taxon>
        <taxon>Metazoa</taxon>
        <taxon>Chordata</taxon>
        <taxon>Tunicata</taxon>
        <taxon>Ascidiacea</taxon>
        <taxon>Phlebobranchia</taxon>
        <taxon>Cionidae</taxon>
        <taxon>Ciona</taxon>
    </lineage>
</organism>